<dbReference type="HOGENOM" id="CLU_021467_1_0_6"/>
<dbReference type="AlphaFoldDB" id="C5BPB4"/>
<name>C5BPB4_TERTT</name>
<dbReference type="eggNOG" id="COG3178">
    <property type="taxonomic scope" value="Bacteria"/>
</dbReference>
<dbReference type="InterPro" id="IPR002575">
    <property type="entry name" value="Aminoglycoside_PTrfase"/>
</dbReference>
<accession>C5BPB4</accession>
<dbReference type="RefSeq" id="WP_015819161.1">
    <property type="nucleotide sequence ID" value="NC_012997.1"/>
</dbReference>
<dbReference type="Proteomes" id="UP000009080">
    <property type="component" value="Chromosome"/>
</dbReference>
<feature type="domain" description="Aminoglycoside phosphotransferase" evidence="1">
    <location>
        <begin position="49"/>
        <end position="274"/>
    </location>
</feature>
<dbReference type="InterPro" id="IPR011009">
    <property type="entry name" value="Kinase-like_dom_sf"/>
</dbReference>
<dbReference type="Gene3D" id="3.90.1200.10">
    <property type="match status" value="1"/>
</dbReference>
<gene>
    <name evidence="2" type="ordered locus">TERTU_3141</name>
</gene>
<dbReference type="Gene3D" id="3.30.200.20">
    <property type="entry name" value="Phosphorylase Kinase, domain 1"/>
    <property type="match status" value="1"/>
</dbReference>
<organism evidence="2 3">
    <name type="scientific">Teredinibacter turnerae (strain ATCC 39867 / T7901)</name>
    <dbReference type="NCBI Taxonomy" id="377629"/>
    <lineage>
        <taxon>Bacteria</taxon>
        <taxon>Pseudomonadati</taxon>
        <taxon>Pseudomonadota</taxon>
        <taxon>Gammaproteobacteria</taxon>
        <taxon>Cellvibrionales</taxon>
        <taxon>Cellvibrionaceae</taxon>
        <taxon>Teredinibacter</taxon>
    </lineage>
</organism>
<dbReference type="STRING" id="377629.TERTU_3141"/>
<dbReference type="SUPFAM" id="SSF56112">
    <property type="entry name" value="Protein kinase-like (PK-like)"/>
    <property type="match status" value="1"/>
</dbReference>
<dbReference type="Pfam" id="PF01636">
    <property type="entry name" value="APH"/>
    <property type="match status" value="1"/>
</dbReference>
<dbReference type="EMBL" id="CP001614">
    <property type="protein sequence ID" value="ACR13048.1"/>
    <property type="molecule type" value="Genomic_DNA"/>
</dbReference>
<dbReference type="KEGG" id="ttu:TERTU_3141"/>
<evidence type="ECO:0000313" key="3">
    <source>
        <dbReference type="Proteomes" id="UP000009080"/>
    </source>
</evidence>
<evidence type="ECO:0000313" key="2">
    <source>
        <dbReference type="EMBL" id="ACR13048.1"/>
    </source>
</evidence>
<sequence>MRTPGGDVVSGIEIGELNDAAANLRHWVCAQLQALGYCVSADGIDDWHALGGDAGSRHYFRFTLTGAVPVTMLAVWAPPSTEKNTEFLQIANIMREQGVAVPEIIAFEMNFGFFIIEDLGAQPLLERLNEDTANTLYPLVFDQLLKIQAISTTENPLPKYDGAFLLREMQLFREWFLDGLLNVEFDSDAVRMLDDLFAMLAESALAQPVVVTHRDFHARNLIYRGDQPPGVIDFQDAVAGPITYDLVSVLKDCYIAWPRPKVVEWVQLYCEFAWQKGLLSRDIDVGSFIRWFDWMGLQRHIKVAGIFARLHLRDGKSGYLNDLPRVLAYIADTASAYPEFDAFYRWLTTQLQPVIAQQTWGRHD</sequence>
<reference evidence="2 3" key="1">
    <citation type="journal article" date="2009" name="PLoS ONE">
        <title>The complete genome of Teredinibacter turnerae T7901: an intracellular endosymbiont of marine wood-boring bivalves (shipworms).</title>
        <authorList>
            <person name="Yang J.C."/>
            <person name="Madupu R."/>
            <person name="Durkin A.S."/>
            <person name="Ekborg N.A."/>
            <person name="Pedamallu C.S."/>
            <person name="Hostetler J.B."/>
            <person name="Radune D."/>
            <person name="Toms B.S."/>
            <person name="Henrissat B."/>
            <person name="Coutinho P.M."/>
            <person name="Schwarz S."/>
            <person name="Field L."/>
            <person name="Trindade-Silva A.E."/>
            <person name="Soares C.A.G."/>
            <person name="Elshahawi S."/>
            <person name="Hanora A."/>
            <person name="Schmidt E.W."/>
            <person name="Haygood M.G."/>
            <person name="Posfai J."/>
            <person name="Benner J."/>
            <person name="Madinger C."/>
            <person name="Nove J."/>
            <person name="Anton B."/>
            <person name="Chaudhary K."/>
            <person name="Foster J."/>
            <person name="Holman A."/>
            <person name="Kumar S."/>
            <person name="Lessard P.A."/>
            <person name="Luyten Y.A."/>
            <person name="Slatko B."/>
            <person name="Wood N."/>
            <person name="Wu B."/>
            <person name="Teplitski M."/>
            <person name="Mougous J.D."/>
            <person name="Ward N."/>
            <person name="Eisen J.A."/>
            <person name="Badger J.H."/>
            <person name="Distel D.L."/>
        </authorList>
    </citation>
    <scope>NUCLEOTIDE SEQUENCE [LARGE SCALE GENOMIC DNA]</scope>
    <source>
        <strain evidence="3">ATCC 39867 / T7901</strain>
    </source>
</reference>
<dbReference type="GO" id="GO:0016740">
    <property type="term" value="F:transferase activity"/>
    <property type="evidence" value="ECO:0007669"/>
    <property type="project" value="UniProtKB-KW"/>
</dbReference>
<proteinExistence type="predicted"/>
<protein>
    <submittedName>
        <fullName evidence="2">Phosphotransferase enzyme family protein</fullName>
    </submittedName>
</protein>
<keyword evidence="3" id="KW-1185">Reference proteome</keyword>
<evidence type="ECO:0000259" key="1">
    <source>
        <dbReference type="Pfam" id="PF01636"/>
    </source>
</evidence>